<dbReference type="EMBL" id="MU857661">
    <property type="protein sequence ID" value="KAK4247048.1"/>
    <property type="molecule type" value="Genomic_DNA"/>
</dbReference>
<feature type="region of interest" description="Disordered" evidence="1">
    <location>
        <begin position="165"/>
        <end position="193"/>
    </location>
</feature>
<dbReference type="Proteomes" id="UP001303647">
    <property type="component" value="Unassembled WGS sequence"/>
</dbReference>
<protein>
    <recommendedName>
        <fullName evidence="2">Deoxyribonuclease NucA/NucB domain-containing protein</fullName>
    </recommendedName>
</protein>
<evidence type="ECO:0000313" key="3">
    <source>
        <dbReference type="EMBL" id="KAK4247048.1"/>
    </source>
</evidence>
<proteinExistence type="predicted"/>
<comment type="caution">
    <text evidence="3">The sequence shown here is derived from an EMBL/GenBank/DDBJ whole genome shotgun (WGS) entry which is preliminary data.</text>
</comment>
<evidence type="ECO:0000313" key="4">
    <source>
        <dbReference type="Proteomes" id="UP001303647"/>
    </source>
</evidence>
<organism evidence="3 4">
    <name type="scientific">Corynascus novoguineensis</name>
    <dbReference type="NCBI Taxonomy" id="1126955"/>
    <lineage>
        <taxon>Eukaryota</taxon>
        <taxon>Fungi</taxon>
        <taxon>Dikarya</taxon>
        <taxon>Ascomycota</taxon>
        <taxon>Pezizomycotina</taxon>
        <taxon>Sordariomycetes</taxon>
        <taxon>Sordariomycetidae</taxon>
        <taxon>Sordariales</taxon>
        <taxon>Chaetomiaceae</taxon>
        <taxon>Corynascus</taxon>
    </lineage>
</organism>
<accession>A0AAN7CRN3</accession>
<evidence type="ECO:0000256" key="1">
    <source>
        <dbReference type="SAM" id="MobiDB-lite"/>
    </source>
</evidence>
<feature type="non-terminal residue" evidence="3">
    <location>
        <position position="1"/>
    </location>
</feature>
<feature type="domain" description="Deoxyribonuclease NucA/NucB" evidence="2">
    <location>
        <begin position="66"/>
        <end position="147"/>
    </location>
</feature>
<name>A0AAN7CRN3_9PEZI</name>
<keyword evidence="4" id="KW-1185">Reference proteome</keyword>
<dbReference type="AlphaFoldDB" id="A0AAN7CRN3"/>
<dbReference type="Pfam" id="PF14040">
    <property type="entry name" value="DNase_NucA_NucB"/>
    <property type="match status" value="1"/>
</dbReference>
<gene>
    <name evidence="3" type="ORF">C7999DRAFT_14888</name>
</gene>
<evidence type="ECO:0000259" key="2">
    <source>
        <dbReference type="Pfam" id="PF14040"/>
    </source>
</evidence>
<reference evidence="3" key="1">
    <citation type="journal article" date="2023" name="Mol. Phylogenet. Evol.">
        <title>Genome-scale phylogeny and comparative genomics of the fungal order Sordariales.</title>
        <authorList>
            <person name="Hensen N."/>
            <person name="Bonometti L."/>
            <person name="Westerberg I."/>
            <person name="Brannstrom I.O."/>
            <person name="Guillou S."/>
            <person name="Cros-Aarteil S."/>
            <person name="Calhoun S."/>
            <person name="Haridas S."/>
            <person name="Kuo A."/>
            <person name="Mondo S."/>
            <person name="Pangilinan J."/>
            <person name="Riley R."/>
            <person name="LaButti K."/>
            <person name="Andreopoulos B."/>
            <person name="Lipzen A."/>
            <person name="Chen C."/>
            <person name="Yan M."/>
            <person name="Daum C."/>
            <person name="Ng V."/>
            <person name="Clum A."/>
            <person name="Steindorff A."/>
            <person name="Ohm R.A."/>
            <person name="Martin F."/>
            <person name="Silar P."/>
            <person name="Natvig D.O."/>
            <person name="Lalanne C."/>
            <person name="Gautier V."/>
            <person name="Ament-Velasquez S.L."/>
            <person name="Kruys A."/>
            <person name="Hutchinson M.I."/>
            <person name="Powell A.J."/>
            <person name="Barry K."/>
            <person name="Miller A.N."/>
            <person name="Grigoriev I.V."/>
            <person name="Debuchy R."/>
            <person name="Gladieux P."/>
            <person name="Hiltunen Thoren M."/>
            <person name="Johannesson H."/>
        </authorList>
    </citation>
    <scope>NUCLEOTIDE SEQUENCE</scope>
    <source>
        <strain evidence="3">CBS 359.72</strain>
    </source>
</reference>
<dbReference type="InterPro" id="IPR029476">
    <property type="entry name" value="DNase_NucA_NucB"/>
</dbReference>
<sequence>PTPGLAPRAVGGWDYIKVQGEDNCVPVLDFICVDDLFDQMCTSMCQGIRDQRNINPQNVLSDRAILLHRRMGRNAAAACRSMGCGQRLTYSNLYQQYFSMQCDEFPPASSMEGGGPTLTCISWYQNNLGGIYLRNFYEDVGLNQENQPFVIRMDTCNFPARPVSYQRGTEPRPHPKRQANGGHTVKAADNPLWVRDPGTKSEGYVLMPLESSSPGTYNGTLSLSNLESLEDVSIVDGAGELVWNSTAGAAFVNGQSSLQYKVQDDTQDLFVAAKAATSVSVSAAFTATSVPQANSSVSSATMRSGGVYAPGLLVGVVIGIIWV</sequence>
<reference evidence="3" key="2">
    <citation type="submission" date="2023-05" db="EMBL/GenBank/DDBJ databases">
        <authorList>
            <consortium name="Lawrence Berkeley National Laboratory"/>
            <person name="Steindorff A."/>
            <person name="Hensen N."/>
            <person name="Bonometti L."/>
            <person name="Westerberg I."/>
            <person name="Brannstrom I.O."/>
            <person name="Guillou S."/>
            <person name="Cros-Aarteil S."/>
            <person name="Calhoun S."/>
            <person name="Haridas S."/>
            <person name="Kuo A."/>
            <person name="Mondo S."/>
            <person name="Pangilinan J."/>
            <person name="Riley R."/>
            <person name="Labutti K."/>
            <person name="Andreopoulos B."/>
            <person name="Lipzen A."/>
            <person name="Chen C."/>
            <person name="Yanf M."/>
            <person name="Daum C."/>
            <person name="Ng V."/>
            <person name="Clum A."/>
            <person name="Ohm R."/>
            <person name="Martin F."/>
            <person name="Silar P."/>
            <person name="Natvig D."/>
            <person name="Lalanne C."/>
            <person name="Gautier V."/>
            <person name="Ament-Velasquez S.L."/>
            <person name="Kruys A."/>
            <person name="Hutchinson M.I."/>
            <person name="Powell A.J."/>
            <person name="Barry K."/>
            <person name="Miller A.N."/>
            <person name="Grigoriev I.V."/>
            <person name="Debuchy R."/>
            <person name="Gladieux P."/>
            <person name="Thoren M.H."/>
            <person name="Johannesson H."/>
        </authorList>
    </citation>
    <scope>NUCLEOTIDE SEQUENCE</scope>
    <source>
        <strain evidence="3">CBS 359.72</strain>
    </source>
</reference>